<dbReference type="InterPro" id="IPR017938">
    <property type="entry name" value="Riboflavin_synthase-like_b-brl"/>
</dbReference>
<accession>A0A239G2Q8</accession>
<dbReference type="InterPro" id="IPR008333">
    <property type="entry name" value="Cbr1-like_FAD-bd_dom"/>
</dbReference>
<dbReference type="InterPro" id="IPR017927">
    <property type="entry name" value="FAD-bd_FR_type"/>
</dbReference>
<evidence type="ECO:0000256" key="1">
    <source>
        <dbReference type="ARBA" id="ARBA00008312"/>
    </source>
</evidence>
<dbReference type="GO" id="GO:0042167">
    <property type="term" value="P:heme catabolic process"/>
    <property type="evidence" value="ECO:0007669"/>
    <property type="project" value="TreeGrafter"/>
</dbReference>
<dbReference type="InterPro" id="IPR033892">
    <property type="entry name" value="FNR_bac"/>
</dbReference>
<evidence type="ECO:0000313" key="7">
    <source>
        <dbReference type="Proteomes" id="UP000198284"/>
    </source>
</evidence>
<organism evidence="6 7">
    <name type="scientific">Noviherbaspirillum humi</name>
    <dbReference type="NCBI Taxonomy" id="1688639"/>
    <lineage>
        <taxon>Bacteria</taxon>
        <taxon>Pseudomonadati</taxon>
        <taxon>Pseudomonadota</taxon>
        <taxon>Betaproteobacteria</taxon>
        <taxon>Burkholderiales</taxon>
        <taxon>Oxalobacteraceae</taxon>
        <taxon>Noviherbaspirillum</taxon>
    </lineage>
</organism>
<dbReference type="EC" id="1.18.1.2" evidence="2"/>
<evidence type="ECO:0000313" key="6">
    <source>
        <dbReference type="EMBL" id="SNS63449.1"/>
    </source>
</evidence>
<dbReference type="RefSeq" id="WP_089399061.1">
    <property type="nucleotide sequence ID" value="NZ_FZOT01000004.1"/>
</dbReference>
<evidence type="ECO:0000256" key="3">
    <source>
        <dbReference type="ARBA" id="ARBA00022741"/>
    </source>
</evidence>
<dbReference type="Gene3D" id="3.40.50.80">
    <property type="entry name" value="Nucleotide-binding domain of ferredoxin-NADP reductase (FNR) module"/>
    <property type="match status" value="1"/>
</dbReference>
<dbReference type="PANTHER" id="PTHR47878:SF2">
    <property type="entry name" value="OXIDOREDUCTASE FAD_NAD(P)-BINDING DOMAIN PROTEIN"/>
    <property type="match status" value="1"/>
</dbReference>
<protein>
    <recommendedName>
        <fullName evidence="2">ferredoxin--NADP(+) reductase</fullName>
        <ecNumber evidence="2">1.18.1.2</ecNumber>
    </recommendedName>
</protein>
<reference evidence="6 7" key="1">
    <citation type="submission" date="2017-06" db="EMBL/GenBank/DDBJ databases">
        <authorList>
            <person name="Kim H.J."/>
            <person name="Triplett B.A."/>
        </authorList>
    </citation>
    <scope>NUCLEOTIDE SEQUENCE [LARGE SCALE GENOMIC DNA]</scope>
    <source>
        <strain evidence="6 7">U15</strain>
    </source>
</reference>
<sequence>MNSVPPAAKATVEMVTSMHRWTDSLFSFKTTKPADYSFVAGQYARLGLEHEGAMIWRPYSMVSAPQEKELEFYSILVPGGSFTTLLNRIEPGMPIHLEKQPYGFMTADRFTDGTELWMLSTGTGIGPFISILRDPFVWTRYGRIILVHCVRHAGELAYGEELMRIAARAPQGNHARFQLIQCVTREAAAPAGVLNGRITSLVQNGLLEQAAGLPLTVDDSRVMLCGNPQMIDEMREILKARGMRPARRAVPGQYVTENYW</sequence>
<dbReference type="Pfam" id="PF00970">
    <property type="entry name" value="FAD_binding_6"/>
    <property type="match status" value="1"/>
</dbReference>
<dbReference type="PROSITE" id="PS51384">
    <property type="entry name" value="FAD_FR"/>
    <property type="match status" value="1"/>
</dbReference>
<keyword evidence="3" id="KW-0547">Nucleotide-binding</keyword>
<dbReference type="Gene3D" id="2.40.30.10">
    <property type="entry name" value="Translation factors"/>
    <property type="match status" value="1"/>
</dbReference>
<dbReference type="OrthoDB" id="9784483at2"/>
<dbReference type="InterPro" id="IPR039261">
    <property type="entry name" value="FNR_nucleotide-bd"/>
</dbReference>
<proteinExistence type="inferred from homology"/>
<dbReference type="SUPFAM" id="SSF52343">
    <property type="entry name" value="Ferredoxin reductase-like, C-terminal NADP-linked domain"/>
    <property type="match status" value="1"/>
</dbReference>
<comment type="catalytic activity">
    <reaction evidence="4">
        <text>2 reduced [2Fe-2S]-[ferredoxin] + NADP(+) + H(+) = 2 oxidized [2Fe-2S]-[ferredoxin] + NADPH</text>
        <dbReference type="Rhea" id="RHEA:20125"/>
        <dbReference type="Rhea" id="RHEA-COMP:10000"/>
        <dbReference type="Rhea" id="RHEA-COMP:10001"/>
        <dbReference type="ChEBI" id="CHEBI:15378"/>
        <dbReference type="ChEBI" id="CHEBI:33737"/>
        <dbReference type="ChEBI" id="CHEBI:33738"/>
        <dbReference type="ChEBI" id="CHEBI:57783"/>
        <dbReference type="ChEBI" id="CHEBI:58349"/>
        <dbReference type="EC" id="1.18.1.2"/>
    </reaction>
</comment>
<dbReference type="GO" id="GO:0034599">
    <property type="term" value="P:cellular response to oxidative stress"/>
    <property type="evidence" value="ECO:0007669"/>
    <property type="project" value="TreeGrafter"/>
</dbReference>
<dbReference type="CDD" id="cd06195">
    <property type="entry name" value="FNR1"/>
    <property type="match status" value="1"/>
</dbReference>
<feature type="domain" description="FAD-binding FR-type" evidence="5">
    <location>
        <begin position="5"/>
        <end position="108"/>
    </location>
</feature>
<evidence type="ECO:0000256" key="4">
    <source>
        <dbReference type="ARBA" id="ARBA00047776"/>
    </source>
</evidence>
<dbReference type="EMBL" id="FZOT01000004">
    <property type="protein sequence ID" value="SNS63449.1"/>
    <property type="molecule type" value="Genomic_DNA"/>
</dbReference>
<dbReference type="InterPro" id="IPR001433">
    <property type="entry name" value="OxRdtase_FAD/NAD-bd"/>
</dbReference>
<name>A0A239G2Q8_9BURK</name>
<dbReference type="SUPFAM" id="SSF63380">
    <property type="entry name" value="Riboflavin synthase domain-like"/>
    <property type="match status" value="1"/>
</dbReference>
<dbReference type="InterPro" id="IPR051930">
    <property type="entry name" value="FNR_type-1"/>
</dbReference>
<dbReference type="PANTHER" id="PTHR47878">
    <property type="entry name" value="OXIDOREDUCTASE FAD/NAD(P)-BINDING DOMAIN PROTEIN"/>
    <property type="match status" value="1"/>
</dbReference>
<dbReference type="GO" id="GO:0000166">
    <property type="term" value="F:nucleotide binding"/>
    <property type="evidence" value="ECO:0007669"/>
    <property type="project" value="UniProtKB-KW"/>
</dbReference>
<evidence type="ECO:0000256" key="2">
    <source>
        <dbReference type="ARBA" id="ARBA00013223"/>
    </source>
</evidence>
<evidence type="ECO:0000259" key="5">
    <source>
        <dbReference type="PROSITE" id="PS51384"/>
    </source>
</evidence>
<dbReference type="GO" id="GO:0004324">
    <property type="term" value="F:ferredoxin-NADP+ reductase activity"/>
    <property type="evidence" value="ECO:0007669"/>
    <property type="project" value="UniProtKB-EC"/>
</dbReference>
<keyword evidence="7" id="KW-1185">Reference proteome</keyword>
<dbReference type="AlphaFoldDB" id="A0A239G2Q8"/>
<gene>
    <name evidence="6" type="ORF">SAMN06265795_104225</name>
</gene>
<dbReference type="Pfam" id="PF00175">
    <property type="entry name" value="NAD_binding_1"/>
    <property type="match status" value="1"/>
</dbReference>
<dbReference type="Proteomes" id="UP000198284">
    <property type="component" value="Unassembled WGS sequence"/>
</dbReference>
<comment type="similarity">
    <text evidence="1">Belongs to the ferredoxin--NADP reductase type 1 family.</text>
</comment>